<dbReference type="Pfam" id="PF11142">
    <property type="entry name" value="DUF2917"/>
    <property type="match status" value="1"/>
</dbReference>
<evidence type="ECO:0000313" key="2">
    <source>
        <dbReference type="Proteomes" id="UP000552954"/>
    </source>
</evidence>
<dbReference type="InterPro" id="IPR021317">
    <property type="entry name" value="DUF2917"/>
</dbReference>
<evidence type="ECO:0000313" key="1">
    <source>
        <dbReference type="EMBL" id="NNU45476.1"/>
    </source>
</evidence>
<comment type="caution">
    <text evidence="1">The sequence shown here is derived from an EMBL/GenBank/DDBJ whole genome shotgun (WGS) entry which is preliminary data.</text>
</comment>
<protein>
    <submittedName>
        <fullName evidence="1">DUF2917 domain-containing protein</fullName>
    </submittedName>
</protein>
<dbReference type="Proteomes" id="UP000552954">
    <property type="component" value="Unassembled WGS sequence"/>
</dbReference>
<proteinExistence type="predicted"/>
<gene>
    <name evidence="1" type="ORF">HK415_23395</name>
</gene>
<reference evidence="1 2" key="1">
    <citation type="submission" date="2020-05" db="EMBL/GenBank/DDBJ databases">
        <authorList>
            <person name="Khan S.A."/>
            <person name="Jeon C.O."/>
            <person name="Chun B.H."/>
        </authorList>
    </citation>
    <scope>NUCLEOTIDE SEQUENCE [LARGE SCALE GENOMIC DNA]</scope>
    <source>
        <strain evidence="1 2">B156</strain>
    </source>
</reference>
<sequence length="113" mass="13321">MNKEDSLQFVQERLRHNHSILGRELRMREPPRVTRRFAVEIEKGEHYIFERVDASVALRCANGSMWITHDGDPKDIILCAGEEYRAQREDAMHVFALQPCVLEIQFEDEVMQH</sequence>
<dbReference type="EMBL" id="JABFCS010000002">
    <property type="protein sequence ID" value="NNU45476.1"/>
    <property type="molecule type" value="Genomic_DNA"/>
</dbReference>
<dbReference type="AlphaFoldDB" id="A0A849KJA8"/>
<keyword evidence="2" id="KW-1185">Reference proteome</keyword>
<name>A0A849KJA8_9BURK</name>
<organism evidence="1 2">
    <name type="scientific">Ramlibacter montanisoli</name>
    <dbReference type="NCBI Taxonomy" id="2732512"/>
    <lineage>
        <taxon>Bacteria</taxon>
        <taxon>Pseudomonadati</taxon>
        <taxon>Pseudomonadota</taxon>
        <taxon>Betaproteobacteria</taxon>
        <taxon>Burkholderiales</taxon>
        <taxon>Comamonadaceae</taxon>
        <taxon>Ramlibacter</taxon>
    </lineage>
</organism>
<dbReference type="RefSeq" id="WP_171563776.1">
    <property type="nucleotide sequence ID" value="NZ_JABFCS010000002.1"/>
</dbReference>
<accession>A0A849KJA8</accession>
<reference evidence="1 2" key="2">
    <citation type="submission" date="2020-06" db="EMBL/GenBank/DDBJ databases">
        <title>Ramlibacter rhizophilus sp. nov., isolated from rhizosphere soil of national flower Mugunghwa from South Korea.</title>
        <authorList>
            <person name="Zheng-Fei Y."/>
            <person name="Huan T."/>
        </authorList>
    </citation>
    <scope>NUCLEOTIDE SEQUENCE [LARGE SCALE GENOMIC DNA]</scope>
    <source>
        <strain evidence="1 2">B156</strain>
    </source>
</reference>